<protein>
    <submittedName>
        <fullName evidence="2">Uncharacterized protein</fullName>
    </submittedName>
</protein>
<dbReference type="EMBL" id="OX465078">
    <property type="protein sequence ID" value="CAI9271937.1"/>
    <property type="molecule type" value="Genomic_DNA"/>
</dbReference>
<sequence length="152" mass="17789">MVKIEGSCDNVYYYTRNEPLAKGIRRVGNDANYFEFIETNYSDENVLRVNVYIDQKNEHVLDWAEMEVVEDDEGNYPEQDLDDDNDSQLSDDIPYEHEADDYIPSLDKTIGDEFLHRVSGICKDTNDEVETNNGDDKLVYSIHNENQKWCQF</sequence>
<reference evidence="2" key="1">
    <citation type="submission" date="2023-04" db="EMBL/GenBank/DDBJ databases">
        <authorList>
            <person name="Vijverberg K."/>
            <person name="Xiong W."/>
            <person name="Schranz E."/>
        </authorList>
    </citation>
    <scope>NUCLEOTIDE SEQUENCE</scope>
</reference>
<evidence type="ECO:0000313" key="3">
    <source>
        <dbReference type="Proteomes" id="UP001177003"/>
    </source>
</evidence>
<evidence type="ECO:0000313" key="2">
    <source>
        <dbReference type="EMBL" id="CAI9271937.1"/>
    </source>
</evidence>
<organism evidence="2 3">
    <name type="scientific">Lactuca saligna</name>
    <name type="common">Willowleaf lettuce</name>
    <dbReference type="NCBI Taxonomy" id="75948"/>
    <lineage>
        <taxon>Eukaryota</taxon>
        <taxon>Viridiplantae</taxon>
        <taxon>Streptophyta</taxon>
        <taxon>Embryophyta</taxon>
        <taxon>Tracheophyta</taxon>
        <taxon>Spermatophyta</taxon>
        <taxon>Magnoliopsida</taxon>
        <taxon>eudicotyledons</taxon>
        <taxon>Gunneridae</taxon>
        <taxon>Pentapetalae</taxon>
        <taxon>asterids</taxon>
        <taxon>campanulids</taxon>
        <taxon>Asterales</taxon>
        <taxon>Asteraceae</taxon>
        <taxon>Cichorioideae</taxon>
        <taxon>Cichorieae</taxon>
        <taxon>Lactucinae</taxon>
        <taxon>Lactuca</taxon>
    </lineage>
</organism>
<feature type="region of interest" description="Disordered" evidence="1">
    <location>
        <begin position="71"/>
        <end position="92"/>
    </location>
</feature>
<accession>A0AA35YDJ2</accession>
<name>A0AA35YDJ2_LACSI</name>
<evidence type="ECO:0000256" key="1">
    <source>
        <dbReference type="SAM" id="MobiDB-lite"/>
    </source>
</evidence>
<dbReference type="Proteomes" id="UP001177003">
    <property type="component" value="Chromosome 2"/>
</dbReference>
<gene>
    <name evidence="2" type="ORF">LSALG_LOCUS12188</name>
</gene>
<feature type="compositionally biased region" description="Acidic residues" evidence="1">
    <location>
        <begin position="71"/>
        <end position="86"/>
    </location>
</feature>
<proteinExistence type="predicted"/>
<dbReference type="AlphaFoldDB" id="A0AA35YDJ2"/>
<keyword evidence="3" id="KW-1185">Reference proteome</keyword>